<keyword evidence="4" id="KW-1185">Reference proteome</keyword>
<protein>
    <submittedName>
        <fullName evidence="3">Uncharacterized protein</fullName>
    </submittedName>
</protein>
<organism evidence="3 4">
    <name type="scientific">Paenibacillus aurantius</name>
    <dbReference type="NCBI Taxonomy" id="2918900"/>
    <lineage>
        <taxon>Bacteria</taxon>
        <taxon>Bacillati</taxon>
        <taxon>Bacillota</taxon>
        <taxon>Bacilli</taxon>
        <taxon>Bacillales</taxon>
        <taxon>Paenibacillaceae</taxon>
        <taxon>Paenibacillus</taxon>
    </lineage>
</organism>
<evidence type="ECO:0000313" key="4">
    <source>
        <dbReference type="Proteomes" id="UP001305702"/>
    </source>
</evidence>
<dbReference type="KEGG" id="paun:MJA45_27450"/>
<accession>A0AA96RFC0</accession>
<feature type="region of interest" description="Disordered" evidence="1">
    <location>
        <begin position="74"/>
        <end position="97"/>
    </location>
</feature>
<keyword evidence="2" id="KW-0812">Transmembrane</keyword>
<dbReference type="AlphaFoldDB" id="A0AA96RFC0"/>
<feature type="compositionally biased region" description="Basic and acidic residues" evidence="1">
    <location>
        <begin position="82"/>
        <end position="97"/>
    </location>
</feature>
<dbReference type="Gene3D" id="2.130.10.10">
    <property type="entry name" value="YVTN repeat-like/Quinoprotein amine dehydrogenase"/>
    <property type="match status" value="2"/>
</dbReference>
<keyword evidence="2" id="KW-0472">Membrane</keyword>
<gene>
    <name evidence="3" type="ORF">MJA45_27450</name>
</gene>
<sequence length="589" mass="64678">MNDNRPEWYGRAAKDPFRSGGFTPKMADSVRQSIHRPHSRPKGIFRIAGGAAAVLAGILLFGVYEKVNISPVEPAEWSPSSLEERGPSGEEVPDTPKTEIETLAPPFAVNRIRGMMRPGLGPEEIKRLLGGQFVTLTGGDLGKESAWRYDYGVKPGHELPAQAGLTAWADSKGLEAGQVYGQLLIRWQEGKAAEWTLAYKGLDGKTRYEELKNTQWRLSVPAEEAGELPDSLQQDKEARLLLKQSGNKGIWAVGSRLWQSVNGGKDWLDRSPSGFTSQAFHFAYALDGEHAWLVERPQAASAEEEKDALSRWSLLHTSDGGRSWERRAFPAPAQWPDAGVNTASDFYFIDDRTGYALISSDPAGGPVHMVLLATEDGGRTWTTRTAMERGQDQGNPSSLVFRNAKEGWISFHNASGREPVLYRTQDGGVTWRPVKWELPPEGDDVLYTAETTPQFFGKDGREGILSITYRKKDNSVTGTVWYRSSDGGESWSRIPSDAPVGYSDGPAITGPTLPILGDPDHPWLLDGEQGRLYRSVDGGKRWERIQDSPALQLASVIFSDARNGLLVSAGQVMQTSDGGRTWKAVAPSK</sequence>
<dbReference type="PANTHER" id="PTHR47199:SF2">
    <property type="entry name" value="PHOTOSYSTEM II STABILITY_ASSEMBLY FACTOR HCF136, CHLOROPLASTIC"/>
    <property type="match status" value="1"/>
</dbReference>
<dbReference type="InterPro" id="IPR036278">
    <property type="entry name" value="Sialidase_sf"/>
</dbReference>
<name>A0AA96RFC0_9BACL</name>
<evidence type="ECO:0000313" key="3">
    <source>
        <dbReference type="EMBL" id="WNQ11291.1"/>
    </source>
</evidence>
<dbReference type="InterPro" id="IPR015943">
    <property type="entry name" value="WD40/YVTN_repeat-like_dom_sf"/>
</dbReference>
<dbReference type="Proteomes" id="UP001305702">
    <property type="component" value="Chromosome"/>
</dbReference>
<dbReference type="CDD" id="cd15482">
    <property type="entry name" value="Sialidase_non-viral"/>
    <property type="match status" value="1"/>
</dbReference>
<evidence type="ECO:0000256" key="2">
    <source>
        <dbReference type="SAM" id="Phobius"/>
    </source>
</evidence>
<dbReference type="RefSeq" id="WP_315605067.1">
    <property type="nucleotide sequence ID" value="NZ_CP130318.1"/>
</dbReference>
<feature type="transmembrane region" description="Helical" evidence="2">
    <location>
        <begin position="43"/>
        <end position="64"/>
    </location>
</feature>
<reference evidence="3 4" key="1">
    <citation type="submission" date="2022-02" db="EMBL/GenBank/DDBJ databases">
        <title>Paenibacillus sp. MBLB1776 Whole Genome Shotgun Sequencing.</title>
        <authorList>
            <person name="Hwang C.Y."/>
            <person name="Cho E.-S."/>
            <person name="Seo M.-J."/>
        </authorList>
    </citation>
    <scope>NUCLEOTIDE SEQUENCE [LARGE SCALE GENOMIC DNA]</scope>
    <source>
        <strain evidence="3 4">MBLB1776</strain>
    </source>
</reference>
<proteinExistence type="predicted"/>
<evidence type="ECO:0000256" key="1">
    <source>
        <dbReference type="SAM" id="MobiDB-lite"/>
    </source>
</evidence>
<dbReference type="EMBL" id="CP130318">
    <property type="protein sequence ID" value="WNQ11291.1"/>
    <property type="molecule type" value="Genomic_DNA"/>
</dbReference>
<dbReference type="PANTHER" id="PTHR47199">
    <property type="entry name" value="PHOTOSYSTEM II STABILITY/ASSEMBLY FACTOR HCF136, CHLOROPLASTIC"/>
    <property type="match status" value="1"/>
</dbReference>
<keyword evidence="2" id="KW-1133">Transmembrane helix</keyword>
<dbReference type="SUPFAM" id="SSF50939">
    <property type="entry name" value="Sialidases"/>
    <property type="match status" value="1"/>
</dbReference>